<name>A0A1V6T9B6_9EURO</name>
<reference evidence="10" key="1">
    <citation type="journal article" date="2017" name="Nat. Microbiol.">
        <title>Global analysis of biosynthetic gene clusters reveals vast potential of secondary metabolite production in Penicillium species.</title>
        <authorList>
            <person name="Nielsen J.C."/>
            <person name="Grijseels S."/>
            <person name="Prigent S."/>
            <person name="Ji B."/>
            <person name="Dainat J."/>
            <person name="Nielsen K.F."/>
            <person name="Frisvad J.C."/>
            <person name="Workman M."/>
            <person name="Nielsen J."/>
        </authorList>
    </citation>
    <scope>NUCLEOTIDE SEQUENCE [LARGE SCALE GENOMIC DNA]</scope>
    <source>
        <strain evidence="10">IBT 24891</strain>
    </source>
</reference>
<dbReference type="Pfam" id="PF20684">
    <property type="entry name" value="Fung_rhodopsin"/>
    <property type="match status" value="1"/>
</dbReference>
<organism evidence="9 10">
    <name type="scientific">Penicillium steckii</name>
    <dbReference type="NCBI Taxonomy" id="303698"/>
    <lineage>
        <taxon>Eukaryota</taxon>
        <taxon>Fungi</taxon>
        <taxon>Dikarya</taxon>
        <taxon>Ascomycota</taxon>
        <taxon>Pezizomycotina</taxon>
        <taxon>Eurotiomycetes</taxon>
        <taxon>Eurotiomycetidae</taxon>
        <taxon>Eurotiales</taxon>
        <taxon>Aspergillaceae</taxon>
        <taxon>Penicillium</taxon>
    </lineage>
</organism>
<dbReference type="PANTHER" id="PTHR33048">
    <property type="entry name" value="PTH11-LIKE INTEGRAL MEMBRANE PROTEIN (AFU_ORTHOLOGUE AFUA_5G11245)"/>
    <property type="match status" value="1"/>
</dbReference>
<gene>
    <name evidence="9" type="ORF">PENSTE_c009G00827</name>
</gene>
<comment type="similarity">
    <text evidence="5">Belongs to the SAT4 family.</text>
</comment>
<evidence type="ECO:0000256" key="4">
    <source>
        <dbReference type="ARBA" id="ARBA00023136"/>
    </source>
</evidence>
<dbReference type="EMBL" id="MLKD01000009">
    <property type="protein sequence ID" value="OQE22967.1"/>
    <property type="molecule type" value="Genomic_DNA"/>
</dbReference>
<evidence type="ECO:0000256" key="6">
    <source>
        <dbReference type="SAM" id="MobiDB-lite"/>
    </source>
</evidence>
<dbReference type="PANTHER" id="PTHR33048:SF124">
    <property type="entry name" value="INTEGRAL MEMBRANE PROTEIN"/>
    <property type="match status" value="1"/>
</dbReference>
<evidence type="ECO:0000313" key="10">
    <source>
        <dbReference type="Proteomes" id="UP000191285"/>
    </source>
</evidence>
<keyword evidence="4 7" id="KW-0472">Membrane</keyword>
<evidence type="ECO:0000313" key="9">
    <source>
        <dbReference type="EMBL" id="OQE22967.1"/>
    </source>
</evidence>
<proteinExistence type="inferred from homology"/>
<feature type="domain" description="Rhodopsin" evidence="8">
    <location>
        <begin position="46"/>
        <end position="282"/>
    </location>
</feature>
<dbReference type="GO" id="GO:0016020">
    <property type="term" value="C:membrane"/>
    <property type="evidence" value="ECO:0007669"/>
    <property type="project" value="UniProtKB-SubCell"/>
</dbReference>
<keyword evidence="3 7" id="KW-1133">Transmembrane helix</keyword>
<comment type="caution">
    <text evidence="9">The sequence shown here is derived from an EMBL/GenBank/DDBJ whole genome shotgun (WGS) entry which is preliminary data.</text>
</comment>
<dbReference type="InterPro" id="IPR052337">
    <property type="entry name" value="SAT4-like"/>
</dbReference>
<keyword evidence="2 7" id="KW-0812">Transmembrane</keyword>
<dbReference type="Proteomes" id="UP000191285">
    <property type="component" value="Unassembled WGS sequence"/>
</dbReference>
<accession>A0A1V6T9B6</accession>
<feature type="transmembrane region" description="Helical" evidence="7">
    <location>
        <begin position="218"/>
        <end position="239"/>
    </location>
</feature>
<protein>
    <recommendedName>
        <fullName evidence="8">Rhodopsin domain-containing protein</fullName>
    </recommendedName>
</protein>
<evidence type="ECO:0000259" key="8">
    <source>
        <dbReference type="Pfam" id="PF20684"/>
    </source>
</evidence>
<dbReference type="AlphaFoldDB" id="A0A1V6T9B6"/>
<dbReference type="OrthoDB" id="5342292at2759"/>
<dbReference type="InterPro" id="IPR049326">
    <property type="entry name" value="Rhodopsin_dom_fungi"/>
</dbReference>
<feature type="transmembrane region" description="Helical" evidence="7">
    <location>
        <begin position="103"/>
        <end position="126"/>
    </location>
</feature>
<evidence type="ECO:0000256" key="7">
    <source>
        <dbReference type="SAM" id="Phobius"/>
    </source>
</evidence>
<keyword evidence="10" id="KW-1185">Reference proteome</keyword>
<feature type="transmembrane region" description="Helical" evidence="7">
    <location>
        <begin position="138"/>
        <end position="161"/>
    </location>
</feature>
<sequence length="366" mass="40606">MGEQVGVAPPPPGVTPDFDHSNPWKFKADLIIVGVGLTLSTLFLAMRVFTRACLLSKFGWDDVIAWIFSVGTQAVCIHGYRFGGIGIHLWNVTPDTFTVFQKVLLAAAVIYVPALAFAKVGLIILYHRIVNKQTLYVWTLHAISAVVCGYSVAIVFALIFACSPIERSWNASITTGYCVNRNGLYIATAVTNIVTDIALILFPVPLVMGLQMPRIQKIGLLGMFVVGCATLITSILRLTTLITYLKAADVTYQLAPSQLWIYVEANLIIICPCLPFLRQFLRHYSPSWVGESSRKYFREYSSGTMSRSRRKQGLSRLHDDIALAENAESTNSQSHIVKEVQWHVTEERMDGGSGTSHSDQPFRPAY</sequence>
<feature type="transmembrane region" description="Helical" evidence="7">
    <location>
        <begin position="184"/>
        <end position="206"/>
    </location>
</feature>
<evidence type="ECO:0000256" key="5">
    <source>
        <dbReference type="ARBA" id="ARBA00038359"/>
    </source>
</evidence>
<feature type="region of interest" description="Disordered" evidence="6">
    <location>
        <begin position="347"/>
        <end position="366"/>
    </location>
</feature>
<feature type="transmembrane region" description="Helical" evidence="7">
    <location>
        <begin position="259"/>
        <end position="277"/>
    </location>
</feature>
<feature type="transmembrane region" description="Helical" evidence="7">
    <location>
        <begin position="62"/>
        <end position="83"/>
    </location>
</feature>
<evidence type="ECO:0000256" key="2">
    <source>
        <dbReference type="ARBA" id="ARBA00022692"/>
    </source>
</evidence>
<feature type="transmembrane region" description="Helical" evidence="7">
    <location>
        <begin position="30"/>
        <end position="50"/>
    </location>
</feature>
<evidence type="ECO:0000256" key="3">
    <source>
        <dbReference type="ARBA" id="ARBA00022989"/>
    </source>
</evidence>
<evidence type="ECO:0000256" key="1">
    <source>
        <dbReference type="ARBA" id="ARBA00004141"/>
    </source>
</evidence>
<dbReference type="STRING" id="303698.A0A1V6T9B6"/>
<comment type="subcellular location">
    <subcellularLocation>
        <location evidence="1">Membrane</location>
        <topology evidence="1">Multi-pass membrane protein</topology>
    </subcellularLocation>
</comment>